<feature type="region of interest" description="Disordered" evidence="1">
    <location>
        <begin position="425"/>
        <end position="444"/>
    </location>
</feature>
<reference evidence="2 3" key="2">
    <citation type="submission" date="2019-01" db="EMBL/GenBank/DDBJ databases">
        <title>Tautonia sociabilis, a novel thermotolerant planctomycete of Isosphaeraceae family, isolated from a 4000 m deep subterranean habitat.</title>
        <authorList>
            <person name="Kovaleva O.L."/>
            <person name="Elcheninov A.G."/>
            <person name="Van Heerden E."/>
            <person name="Toshchakov S.V."/>
            <person name="Novikov A."/>
            <person name="Bonch-Osmolovskaya E.A."/>
            <person name="Kublanov I.V."/>
        </authorList>
    </citation>
    <scope>NUCLEOTIDE SEQUENCE [LARGE SCALE GENOMIC DNA]</scope>
    <source>
        <strain evidence="2 3">GM2012</strain>
    </source>
</reference>
<gene>
    <name evidence="2" type="ORF">TsocGM_19565</name>
</gene>
<sequence>MADKTDRDRTPSLFDDPEEVPRADEAPEDPSAEPAFKDELNLAEFPIASLADRVPDGQTTLVFEDKLDRRDGPPIVRRLTIMGTAKHGLPTSMDDEVLVGLIQLTKRWNNFTEAKVNFSRYELIELLGWPQTGQSYRRIEEALHRWVGVVLSYENAWWDNAAKSWVDENFHVLDNVTIYDRERRRPSRGGASAPSAGSRRRGKRGNAPPPLSSFKWNEVIFRSFQSGNLKQIDLEFYLRLRLPTTKRVFRFLDKRFYRCNRLEFDLRTFACEHVGLSRSYKPTELKRRLRPAIAELEQNGFLEPMDDAGRYLRKARGHWQIVFVRGPRGRSPIEPTAEERAELAEALAARGVAARTAGELVERHAPEHLRAKLAIFDWMAARDDKRLTKNPAGYLVASIREDYGVPEDYVPPADAERLARAEAAVAEEERRRRDAEAAEEQRRRDAEAAEAARLAGLKARWEALAPEDRDAIVAQVKAAHPGLRRWKTMLEPLCLAALEARLDGGTAPGQPSLFPADSGDDHAPAPAAPSPRRGPGGKGRRADRG</sequence>
<keyword evidence="3" id="KW-1185">Reference proteome</keyword>
<protein>
    <submittedName>
        <fullName evidence="2">Replication initiator protein A</fullName>
    </submittedName>
</protein>
<name>A0A432MFG3_9BACT</name>
<dbReference type="AlphaFoldDB" id="A0A432MFG3"/>
<dbReference type="OrthoDB" id="9774004at2"/>
<dbReference type="RefSeq" id="WP_126727150.1">
    <property type="nucleotide sequence ID" value="NZ_RYZH01000044.1"/>
</dbReference>
<feature type="region of interest" description="Disordered" evidence="1">
    <location>
        <begin position="504"/>
        <end position="545"/>
    </location>
</feature>
<feature type="compositionally biased region" description="Basic and acidic residues" evidence="1">
    <location>
        <begin position="427"/>
        <end position="444"/>
    </location>
</feature>
<evidence type="ECO:0000313" key="2">
    <source>
        <dbReference type="EMBL" id="RUL84941.1"/>
    </source>
</evidence>
<dbReference type="EMBL" id="RYZH01000044">
    <property type="protein sequence ID" value="RUL84941.1"/>
    <property type="molecule type" value="Genomic_DNA"/>
</dbReference>
<feature type="region of interest" description="Disordered" evidence="1">
    <location>
        <begin position="184"/>
        <end position="210"/>
    </location>
</feature>
<feature type="region of interest" description="Disordered" evidence="1">
    <location>
        <begin position="1"/>
        <end position="35"/>
    </location>
</feature>
<proteinExistence type="predicted"/>
<organism evidence="2 3">
    <name type="scientific">Tautonia sociabilis</name>
    <dbReference type="NCBI Taxonomy" id="2080755"/>
    <lineage>
        <taxon>Bacteria</taxon>
        <taxon>Pseudomonadati</taxon>
        <taxon>Planctomycetota</taxon>
        <taxon>Planctomycetia</taxon>
        <taxon>Isosphaerales</taxon>
        <taxon>Isosphaeraceae</taxon>
        <taxon>Tautonia</taxon>
    </lineage>
</organism>
<reference evidence="2 3" key="1">
    <citation type="submission" date="2018-12" db="EMBL/GenBank/DDBJ databases">
        <authorList>
            <person name="Toschakov S.V."/>
        </authorList>
    </citation>
    <scope>NUCLEOTIDE SEQUENCE [LARGE SCALE GENOMIC DNA]</scope>
    <source>
        <strain evidence="2 3">GM2012</strain>
    </source>
</reference>
<evidence type="ECO:0000256" key="1">
    <source>
        <dbReference type="SAM" id="MobiDB-lite"/>
    </source>
</evidence>
<dbReference type="InterPro" id="IPR018777">
    <property type="entry name" value="Replication_initiator_prot_A"/>
</dbReference>
<accession>A0A432MFG3</accession>
<dbReference type="Pfam" id="PF10134">
    <property type="entry name" value="RPA"/>
    <property type="match status" value="1"/>
</dbReference>
<feature type="compositionally biased region" description="Low complexity" evidence="1">
    <location>
        <begin position="188"/>
        <end position="197"/>
    </location>
</feature>
<evidence type="ECO:0000313" key="3">
    <source>
        <dbReference type="Proteomes" id="UP000280296"/>
    </source>
</evidence>
<comment type="caution">
    <text evidence="2">The sequence shown here is derived from an EMBL/GenBank/DDBJ whole genome shotgun (WGS) entry which is preliminary data.</text>
</comment>
<feature type="compositionally biased region" description="Basic and acidic residues" evidence="1">
    <location>
        <begin position="1"/>
        <end position="10"/>
    </location>
</feature>
<dbReference type="Proteomes" id="UP000280296">
    <property type="component" value="Unassembled WGS sequence"/>
</dbReference>